<name>A0A814K7C4_9BILA</name>
<evidence type="ECO:0000313" key="4">
    <source>
        <dbReference type="Proteomes" id="UP000663845"/>
    </source>
</evidence>
<dbReference type="InterPro" id="IPR002048">
    <property type="entry name" value="EF_hand_dom"/>
</dbReference>
<evidence type="ECO:0000313" key="3">
    <source>
        <dbReference type="EMBL" id="CAF1045504.1"/>
    </source>
</evidence>
<comment type="caution">
    <text evidence="3">The sequence shown here is derived from an EMBL/GenBank/DDBJ whole genome shotgun (WGS) entry which is preliminary data.</text>
</comment>
<accession>A0A814K7C4</accession>
<protein>
    <recommendedName>
        <fullName evidence="2">EF-hand domain-containing protein</fullName>
    </recommendedName>
</protein>
<dbReference type="EMBL" id="CAJNOG010000179">
    <property type="protein sequence ID" value="CAF1045504.1"/>
    <property type="molecule type" value="Genomic_DNA"/>
</dbReference>
<dbReference type="InterPro" id="IPR011992">
    <property type="entry name" value="EF-hand-dom_pair"/>
</dbReference>
<dbReference type="Gene3D" id="1.10.238.10">
    <property type="entry name" value="EF-hand"/>
    <property type="match status" value="1"/>
</dbReference>
<evidence type="ECO:0000256" key="1">
    <source>
        <dbReference type="ARBA" id="ARBA00022837"/>
    </source>
</evidence>
<gene>
    <name evidence="3" type="ORF">JYZ213_LOCUS18381</name>
</gene>
<reference evidence="3" key="1">
    <citation type="submission" date="2021-02" db="EMBL/GenBank/DDBJ databases">
        <authorList>
            <person name="Nowell W R."/>
        </authorList>
    </citation>
    <scope>NUCLEOTIDE SEQUENCE</scope>
</reference>
<dbReference type="Pfam" id="PF13202">
    <property type="entry name" value="EF-hand_5"/>
    <property type="match status" value="2"/>
</dbReference>
<dbReference type="Proteomes" id="UP000663845">
    <property type="component" value="Unassembled WGS sequence"/>
</dbReference>
<organism evidence="3 4">
    <name type="scientific">Adineta steineri</name>
    <dbReference type="NCBI Taxonomy" id="433720"/>
    <lineage>
        <taxon>Eukaryota</taxon>
        <taxon>Metazoa</taxon>
        <taxon>Spiralia</taxon>
        <taxon>Gnathifera</taxon>
        <taxon>Rotifera</taxon>
        <taxon>Eurotatoria</taxon>
        <taxon>Bdelloidea</taxon>
        <taxon>Adinetida</taxon>
        <taxon>Adinetidae</taxon>
        <taxon>Adineta</taxon>
    </lineage>
</organism>
<feature type="domain" description="EF-hand" evidence="2">
    <location>
        <begin position="3"/>
        <end position="38"/>
    </location>
</feature>
<feature type="domain" description="EF-hand" evidence="2">
    <location>
        <begin position="116"/>
        <end position="148"/>
    </location>
</feature>
<dbReference type="SUPFAM" id="SSF47473">
    <property type="entry name" value="EF-hand"/>
    <property type="match status" value="1"/>
</dbReference>
<dbReference type="PROSITE" id="PS00018">
    <property type="entry name" value="EF_HAND_1"/>
    <property type="match status" value="2"/>
</dbReference>
<evidence type="ECO:0000259" key="2">
    <source>
        <dbReference type="PROSITE" id="PS50222"/>
    </source>
</evidence>
<keyword evidence="1" id="KW-0106">Calcium</keyword>
<dbReference type="PROSITE" id="PS50222">
    <property type="entry name" value="EF_HAND_2"/>
    <property type="match status" value="2"/>
</dbReference>
<dbReference type="SMART" id="SM00054">
    <property type="entry name" value="EFh"/>
    <property type="match status" value="2"/>
</dbReference>
<dbReference type="InterPro" id="IPR018247">
    <property type="entry name" value="EF_Hand_1_Ca_BS"/>
</dbReference>
<proteinExistence type="predicted"/>
<dbReference type="GO" id="GO:0005509">
    <property type="term" value="F:calcium ion binding"/>
    <property type="evidence" value="ECO:0007669"/>
    <property type="project" value="InterPro"/>
</dbReference>
<sequence>MPSHIVDYSKQFSRADVNHDGIIDEKEFRLFLGPTSQDKNKSISNQYQYDLEAFSASHVTQTITYEIGYDVAVAGFVKDPYSYEKYAFGISNGKDHTYGLGPDVGIGAPDIAKKIFQYDAAGAMFIYADTNRDGKIDQQEFGFFMDSV</sequence>
<dbReference type="AlphaFoldDB" id="A0A814K7C4"/>